<dbReference type="Proteomes" id="UP001295444">
    <property type="component" value="Chromosome 06"/>
</dbReference>
<organism evidence="2 3">
    <name type="scientific">Pelobates cultripes</name>
    <name type="common">Western spadefoot toad</name>
    <dbReference type="NCBI Taxonomy" id="61616"/>
    <lineage>
        <taxon>Eukaryota</taxon>
        <taxon>Metazoa</taxon>
        <taxon>Chordata</taxon>
        <taxon>Craniata</taxon>
        <taxon>Vertebrata</taxon>
        <taxon>Euteleostomi</taxon>
        <taxon>Amphibia</taxon>
        <taxon>Batrachia</taxon>
        <taxon>Anura</taxon>
        <taxon>Pelobatoidea</taxon>
        <taxon>Pelobatidae</taxon>
        <taxon>Pelobates</taxon>
    </lineage>
</organism>
<evidence type="ECO:0000313" key="3">
    <source>
        <dbReference type="Proteomes" id="UP001295444"/>
    </source>
</evidence>
<gene>
    <name evidence="2" type="ORF">PECUL_23A019334</name>
</gene>
<dbReference type="AlphaFoldDB" id="A0AAD1W9X4"/>
<reference evidence="2" key="1">
    <citation type="submission" date="2022-03" db="EMBL/GenBank/DDBJ databases">
        <authorList>
            <person name="Alioto T."/>
            <person name="Alioto T."/>
            <person name="Gomez Garrido J."/>
        </authorList>
    </citation>
    <scope>NUCLEOTIDE SEQUENCE</scope>
</reference>
<feature type="region of interest" description="Disordered" evidence="1">
    <location>
        <begin position="1"/>
        <end position="24"/>
    </location>
</feature>
<keyword evidence="3" id="KW-1185">Reference proteome</keyword>
<evidence type="ECO:0000313" key="2">
    <source>
        <dbReference type="EMBL" id="CAH2301269.1"/>
    </source>
</evidence>
<accession>A0AAD1W9X4</accession>
<protein>
    <submittedName>
        <fullName evidence="2">Uncharacterized protein</fullName>
    </submittedName>
</protein>
<evidence type="ECO:0000256" key="1">
    <source>
        <dbReference type="SAM" id="MobiDB-lite"/>
    </source>
</evidence>
<name>A0AAD1W9X4_PELCU</name>
<proteinExistence type="predicted"/>
<sequence>MGGGKKEKRPHAIDRPTMPYSRRHAEAYQLPLDRRLRFRVGGHRIPTRPDGPTTIDICLKTAQLK</sequence>
<dbReference type="EMBL" id="OW240917">
    <property type="protein sequence ID" value="CAH2301269.1"/>
    <property type="molecule type" value="Genomic_DNA"/>
</dbReference>